<dbReference type="Gene3D" id="3.60.40.10">
    <property type="entry name" value="PPM-type phosphatase domain"/>
    <property type="match status" value="1"/>
</dbReference>
<dbReference type="AlphaFoldDB" id="A0A6G3T1L3"/>
<feature type="domain" description="PPM-type phosphatase" evidence="3">
    <location>
        <begin position="146"/>
        <end position="371"/>
    </location>
</feature>
<dbReference type="SUPFAM" id="SSF81606">
    <property type="entry name" value="PP2C-like"/>
    <property type="match status" value="1"/>
</dbReference>
<comment type="caution">
    <text evidence="4">The sequence shown here is derived from an EMBL/GenBank/DDBJ whole genome shotgun (WGS) entry which is preliminary data.</text>
</comment>
<dbReference type="GO" id="GO:0016791">
    <property type="term" value="F:phosphatase activity"/>
    <property type="evidence" value="ECO:0007669"/>
    <property type="project" value="TreeGrafter"/>
</dbReference>
<keyword evidence="2" id="KW-0472">Membrane</keyword>
<gene>
    <name evidence="4" type="ORF">G3I43_33440</name>
</gene>
<dbReference type="PANTHER" id="PTHR43156:SF2">
    <property type="entry name" value="STAGE II SPORULATION PROTEIN E"/>
    <property type="match status" value="1"/>
</dbReference>
<dbReference type="InterPro" id="IPR036457">
    <property type="entry name" value="PPM-type-like_dom_sf"/>
</dbReference>
<sequence>MSLMSFGRLVAASRTWSGRFAARLLPFWMIAAGIVFQLVTPAQLNGSPFLIVAPLMAAPLFTLWQTVAVGAAALASAAVLQLVEGIWWERFDQESMTRQLTSIAFATVMAVVLNVVVRRERERFISAREVAEAAQRAVVPTPPPLVAGLQVAARYEAARDDALIGGDLYDARSTAHGARLVIGDVMGKGIKAIETVSVVLGAFREASHQERTLLGVARRLEEALARDIKDPGTGDAAEVFVTCVLMEVSGDHRLVHVLNCGHPAPLLLDGDGDVTPLAPSTFRLPLGLSDMVRDPSPPDVWEFPRGSTLLLYTDGLSEARDTTGTFYDPAQALPGLTYSTPEHLLSALSEDVRRFSGTETTDDMALLAAHRP</sequence>
<keyword evidence="2" id="KW-1133">Transmembrane helix</keyword>
<dbReference type="InterPro" id="IPR052016">
    <property type="entry name" value="Bact_Sigma-Reg"/>
</dbReference>
<dbReference type="PANTHER" id="PTHR43156">
    <property type="entry name" value="STAGE II SPORULATION PROTEIN E-RELATED"/>
    <property type="match status" value="1"/>
</dbReference>
<name>A0A6G3T1L3_STRAQ</name>
<dbReference type="Pfam" id="PF07228">
    <property type="entry name" value="SpoIIE"/>
    <property type="match status" value="1"/>
</dbReference>
<feature type="transmembrane region" description="Helical" evidence="2">
    <location>
        <begin position="100"/>
        <end position="117"/>
    </location>
</feature>
<protein>
    <submittedName>
        <fullName evidence="4">Serine/threonine-protein phosphatase</fullName>
    </submittedName>
</protein>
<dbReference type="FunFam" id="3.60.40.10:FF:000058">
    <property type="entry name" value="Stage II sporulation protein E"/>
    <property type="match status" value="1"/>
</dbReference>
<proteinExistence type="predicted"/>
<accession>A0A6G3T1L3</accession>
<evidence type="ECO:0000313" key="4">
    <source>
        <dbReference type="EMBL" id="NEB89030.1"/>
    </source>
</evidence>
<keyword evidence="2" id="KW-0812">Transmembrane</keyword>
<evidence type="ECO:0000256" key="2">
    <source>
        <dbReference type="SAM" id="Phobius"/>
    </source>
</evidence>
<reference evidence="4" key="1">
    <citation type="submission" date="2020-01" db="EMBL/GenBank/DDBJ databases">
        <title>Insect and environment-associated Actinomycetes.</title>
        <authorList>
            <person name="Currrie C."/>
            <person name="Chevrette M."/>
            <person name="Carlson C."/>
            <person name="Stubbendieck R."/>
            <person name="Wendt-Pienkowski E."/>
        </authorList>
    </citation>
    <scope>NUCLEOTIDE SEQUENCE</scope>
    <source>
        <strain evidence="4">SID505</strain>
    </source>
</reference>
<evidence type="ECO:0000259" key="3">
    <source>
        <dbReference type="SMART" id="SM00331"/>
    </source>
</evidence>
<dbReference type="InterPro" id="IPR001932">
    <property type="entry name" value="PPM-type_phosphatase-like_dom"/>
</dbReference>
<organism evidence="4">
    <name type="scientific">Streptomyces anulatus</name>
    <name type="common">Streptomyces chrysomallus</name>
    <dbReference type="NCBI Taxonomy" id="1892"/>
    <lineage>
        <taxon>Bacteria</taxon>
        <taxon>Bacillati</taxon>
        <taxon>Actinomycetota</taxon>
        <taxon>Actinomycetes</taxon>
        <taxon>Kitasatosporales</taxon>
        <taxon>Streptomycetaceae</taxon>
        <taxon>Streptomyces</taxon>
    </lineage>
</organism>
<dbReference type="SMART" id="SM00331">
    <property type="entry name" value="PP2C_SIG"/>
    <property type="match status" value="1"/>
</dbReference>
<dbReference type="EMBL" id="JAAGMK010000946">
    <property type="protein sequence ID" value="NEB89030.1"/>
    <property type="molecule type" value="Genomic_DNA"/>
</dbReference>
<dbReference type="RefSeq" id="WP_164260610.1">
    <property type="nucleotide sequence ID" value="NZ_JAAGMK010000946.1"/>
</dbReference>
<evidence type="ECO:0000256" key="1">
    <source>
        <dbReference type="ARBA" id="ARBA00022801"/>
    </source>
</evidence>
<keyword evidence="1" id="KW-0378">Hydrolase</keyword>
<feature type="transmembrane region" description="Helical" evidence="2">
    <location>
        <begin position="20"/>
        <end position="40"/>
    </location>
</feature>